<comment type="caution">
    <text evidence="10">The sequence shown here is derived from an EMBL/GenBank/DDBJ whole genome shotgun (WGS) entry which is preliminary data.</text>
</comment>
<dbReference type="PANTHER" id="PTHR10353:SF36">
    <property type="entry name" value="LP05116P"/>
    <property type="match status" value="1"/>
</dbReference>
<dbReference type="Pfam" id="PF00232">
    <property type="entry name" value="Glyco_hydro_1"/>
    <property type="match status" value="1"/>
</dbReference>
<keyword evidence="6" id="KW-0119">Carbohydrate metabolism</keyword>
<evidence type="ECO:0000256" key="4">
    <source>
        <dbReference type="ARBA" id="ARBA00022801"/>
    </source>
</evidence>
<dbReference type="EC" id="3.2.1.21" evidence="3 9"/>
<dbReference type="NCBIfam" id="TIGR03356">
    <property type="entry name" value="BGL"/>
    <property type="match status" value="1"/>
</dbReference>
<reference evidence="10 11" key="1">
    <citation type="submission" date="2023-04" db="EMBL/GenBank/DDBJ databases">
        <title>A novel bacteria isolated from coastal sediment.</title>
        <authorList>
            <person name="Liu X.-J."/>
            <person name="Du Z.-J."/>
        </authorList>
    </citation>
    <scope>NUCLEOTIDE SEQUENCE [LARGE SCALE GENOMIC DNA]</scope>
    <source>
        <strain evidence="10 11">SDUM461004</strain>
    </source>
</reference>
<dbReference type="PANTHER" id="PTHR10353">
    <property type="entry name" value="GLYCOSYL HYDROLASE"/>
    <property type="match status" value="1"/>
</dbReference>
<evidence type="ECO:0000256" key="9">
    <source>
        <dbReference type="RuleBase" id="RU361175"/>
    </source>
</evidence>
<evidence type="ECO:0000256" key="2">
    <source>
        <dbReference type="ARBA" id="ARBA00010838"/>
    </source>
</evidence>
<evidence type="ECO:0000256" key="7">
    <source>
        <dbReference type="ARBA" id="ARBA00023295"/>
    </source>
</evidence>
<dbReference type="SUPFAM" id="SSF51445">
    <property type="entry name" value="(Trans)glycosidases"/>
    <property type="match status" value="1"/>
</dbReference>
<keyword evidence="4 9" id="KW-0378">Hydrolase</keyword>
<keyword evidence="5" id="KW-0136">Cellulose degradation</keyword>
<gene>
    <name evidence="10" type="ORF">QEH59_13090</name>
</gene>
<comment type="catalytic activity">
    <reaction evidence="1 9">
        <text>Hydrolysis of terminal, non-reducing beta-D-glucosyl residues with release of beta-D-glucose.</text>
        <dbReference type="EC" id="3.2.1.21"/>
    </reaction>
</comment>
<keyword evidence="8" id="KW-0624">Polysaccharide degradation</keyword>
<dbReference type="PRINTS" id="PR00131">
    <property type="entry name" value="GLHYDRLASE1"/>
</dbReference>
<dbReference type="InterPro" id="IPR033132">
    <property type="entry name" value="GH_1_N_CS"/>
</dbReference>
<dbReference type="InterPro" id="IPR017736">
    <property type="entry name" value="Glyco_hydro_1_beta-glucosidase"/>
</dbReference>
<evidence type="ECO:0000256" key="3">
    <source>
        <dbReference type="ARBA" id="ARBA00012744"/>
    </source>
</evidence>
<protein>
    <recommendedName>
        <fullName evidence="3 9">Beta-glucosidase</fullName>
        <ecNumber evidence="3 9">3.2.1.21</ecNumber>
    </recommendedName>
</protein>
<proteinExistence type="inferred from homology"/>
<evidence type="ECO:0000313" key="10">
    <source>
        <dbReference type="EMBL" id="MDQ8195366.1"/>
    </source>
</evidence>
<dbReference type="GO" id="GO:0008422">
    <property type="term" value="F:beta-glucosidase activity"/>
    <property type="evidence" value="ECO:0007669"/>
    <property type="project" value="UniProtKB-EC"/>
</dbReference>
<evidence type="ECO:0000256" key="5">
    <source>
        <dbReference type="ARBA" id="ARBA00023001"/>
    </source>
</evidence>
<dbReference type="InterPro" id="IPR001360">
    <property type="entry name" value="Glyco_hydro_1"/>
</dbReference>
<evidence type="ECO:0000313" key="11">
    <source>
        <dbReference type="Proteomes" id="UP001243717"/>
    </source>
</evidence>
<evidence type="ECO:0000256" key="6">
    <source>
        <dbReference type="ARBA" id="ARBA00023277"/>
    </source>
</evidence>
<sequence length="461" mass="51773">MKVFPKDFTWGVATSAHQIEGAHTADGKGPSTWDAYCQIPGKINNGDTSAIACDHYNRYAEDIKLISDLGVTAYRFSICWSRILPDGKGVINQAGIDFYNRLIDGLIAKGVTPYVTLYHWDLPLALQMENDGWLSETTVQAFARYAEICFQAFGDRVKHWMTFNENWCTAVLGHGTGVFAPGRVSQTEPYLVGHNLLLAHAYAVKKFRTGSYQGVIGIANNCDFREPLSNSPEDIAAAQESLEFFYGWLTDPVVFGHYPAIMRERLGTRLPEFTAEESELLKGSADFLGLNHYTTHYASRQAPAQNAVAPGDGNGGMSEDQHLYLSSDPAWPVTSMGWFVVPWGFRKMLNWIHQRYNGLPIYVTENGTAITANGVDEAIDDQERAYFVSEYTQALKQAVTEDGVNVQGYFAWTLMDNFEWCQGYNMRFGLIYCDFDSLKRTPKTSYYAYQSIINESRNSTQ</sequence>
<organism evidence="10 11">
    <name type="scientific">Thalassobacterium sedimentorum</name>
    <dbReference type="NCBI Taxonomy" id="3041258"/>
    <lineage>
        <taxon>Bacteria</taxon>
        <taxon>Pseudomonadati</taxon>
        <taxon>Verrucomicrobiota</taxon>
        <taxon>Opitutia</taxon>
        <taxon>Puniceicoccales</taxon>
        <taxon>Coraliomargaritaceae</taxon>
        <taxon>Thalassobacterium</taxon>
    </lineage>
</organism>
<keyword evidence="11" id="KW-1185">Reference proteome</keyword>
<comment type="similarity">
    <text evidence="2 9">Belongs to the glycosyl hydrolase 1 family.</text>
</comment>
<accession>A0ABU1ANM1</accession>
<evidence type="ECO:0000256" key="8">
    <source>
        <dbReference type="ARBA" id="ARBA00023326"/>
    </source>
</evidence>
<dbReference type="PROSITE" id="PS00653">
    <property type="entry name" value="GLYCOSYL_HYDROL_F1_2"/>
    <property type="match status" value="1"/>
</dbReference>
<name>A0ABU1ANM1_9BACT</name>
<evidence type="ECO:0000256" key="1">
    <source>
        <dbReference type="ARBA" id="ARBA00000448"/>
    </source>
</evidence>
<keyword evidence="7 9" id="KW-0326">Glycosidase</keyword>
<dbReference type="Gene3D" id="3.20.20.80">
    <property type="entry name" value="Glycosidases"/>
    <property type="match status" value="1"/>
</dbReference>
<dbReference type="RefSeq" id="WP_308985822.1">
    <property type="nucleotide sequence ID" value="NZ_JARXIC010000022.1"/>
</dbReference>
<dbReference type="InterPro" id="IPR017853">
    <property type="entry name" value="GH"/>
</dbReference>
<dbReference type="Proteomes" id="UP001243717">
    <property type="component" value="Unassembled WGS sequence"/>
</dbReference>
<dbReference type="EMBL" id="JARXIC010000022">
    <property type="protein sequence ID" value="MDQ8195366.1"/>
    <property type="molecule type" value="Genomic_DNA"/>
</dbReference>